<dbReference type="GO" id="GO:0006094">
    <property type="term" value="P:gluconeogenesis"/>
    <property type="evidence" value="ECO:0007669"/>
    <property type="project" value="UniProtKB-UniPathway"/>
</dbReference>
<evidence type="ECO:0000256" key="2">
    <source>
        <dbReference type="ARBA" id="ARBA00002041"/>
    </source>
</evidence>
<evidence type="ECO:0000256" key="12">
    <source>
        <dbReference type="RuleBase" id="RU363013"/>
    </source>
</evidence>
<dbReference type="GO" id="GO:0019563">
    <property type="term" value="P:glycerol catabolic process"/>
    <property type="evidence" value="ECO:0007669"/>
    <property type="project" value="TreeGrafter"/>
</dbReference>
<keyword evidence="11" id="KW-0456">Lyase</keyword>
<accession>A0A6P8G9F3</accession>
<comment type="subunit">
    <text evidence="6">Homodimer.</text>
</comment>
<dbReference type="PROSITE" id="PS00171">
    <property type="entry name" value="TIM_1"/>
    <property type="match status" value="1"/>
</dbReference>
<sequence>MTGRKFFVGGNWKMNGDKKSLGELIKTMNAAKLNADTDVVCGAPTIYLDFVRSKLDAKIGVAAQNCYKVAKGAFTGETSPAMILDCGVKWVILGHSERRHVFGESDELIGQKVAHALECGLGVIACIGEKLDEREAGITEKVVYAQTKVIADNVKDWSKVVLAYEPVWAIGTGKTASPQQAQDVHDKLRQWMKANVSEAVASSVRIIYGGSVTGGTCKELASQKDVDGFLVGGAALKPEIVDIINAKA</sequence>
<dbReference type="PANTHER" id="PTHR21139:SF2">
    <property type="entry name" value="TRIOSEPHOSPHATE ISOMERASE"/>
    <property type="match status" value="1"/>
</dbReference>
<comment type="pathway">
    <text evidence="4 12">Carbohydrate degradation; glycolysis; D-glyceraldehyde 3-phosphate from glycerone phosphate: step 1/1.</text>
</comment>
<comment type="catalytic activity">
    <reaction evidence="1">
        <text>dihydroxyacetone phosphate = methylglyoxal + phosphate</text>
        <dbReference type="Rhea" id="RHEA:17937"/>
        <dbReference type="ChEBI" id="CHEBI:17158"/>
        <dbReference type="ChEBI" id="CHEBI:43474"/>
        <dbReference type="ChEBI" id="CHEBI:57642"/>
        <dbReference type="EC" id="4.2.3.3"/>
    </reaction>
</comment>
<dbReference type="HAMAP" id="MF_00147_B">
    <property type="entry name" value="TIM_B"/>
    <property type="match status" value="1"/>
</dbReference>
<evidence type="ECO:0000256" key="6">
    <source>
        <dbReference type="ARBA" id="ARBA00011738"/>
    </source>
</evidence>
<evidence type="ECO:0000313" key="13">
    <source>
        <dbReference type="Proteomes" id="UP000515152"/>
    </source>
</evidence>
<evidence type="ECO:0000256" key="11">
    <source>
        <dbReference type="ARBA" id="ARBA00023239"/>
    </source>
</evidence>
<keyword evidence="8 12" id="KW-0312">Gluconeogenesis</keyword>
<dbReference type="GO" id="GO:0006096">
    <property type="term" value="P:glycolytic process"/>
    <property type="evidence" value="ECO:0007669"/>
    <property type="project" value="UniProtKB-UniPathway"/>
</dbReference>
<dbReference type="SUPFAM" id="SSF51351">
    <property type="entry name" value="Triosephosphate isomerase (TIM)"/>
    <property type="match status" value="1"/>
</dbReference>
<evidence type="ECO:0000256" key="1">
    <source>
        <dbReference type="ARBA" id="ARBA00000726"/>
    </source>
</evidence>
<dbReference type="RefSeq" id="XP_031432192.1">
    <property type="nucleotide sequence ID" value="XM_031576332.2"/>
</dbReference>
<evidence type="ECO:0000256" key="7">
    <source>
        <dbReference type="ARBA" id="ARBA00019397"/>
    </source>
</evidence>
<dbReference type="GO" id="GO:0046166">
    <property type="term" value="P:glyceraldehyde-3-phosphate biosynthetic process"/>
    <property type="evidence" value="ECO:0007669"/>
    <property type="project" value="TreeGrafter"/>
</dbReference>
<protein>
    <recommendedName>
        <fullName evidence="7 12">Triosephosphate isomerase</fullName>
        <ecNumber evidence="12">5.3.1.1</ecNumber>
    </recommendedName>
</protein>
<comment type="function">
    <text evidence="2">Triosephosphate isomerase is an extremely efficient metabolic enzyme that catalyzes the interconversion between dihydroxyacetone phosphate (DHAP) and D-glyceraldehyde-3-phosphate (G3P) in glycolysis and gluconeogenesis.</text>
</comment>
<reference evidence="14" key="1">
    <citation type="submission" date="2025-08" db="UniProtKB">
        <authorList>
            <consortium name="RefSeq"/>
        </authorList>
    </citation>
    <scope>IDENTIFICATION</scope>
</reference>
<dbReference type="InterPro" id="IPR013785">
    <property type="entry name" value="Aldolase_TIM"/>
</dbReference>
<dbReference type="InterPro" id="IPR035990">
    <property type="entry name" value="TIM_sf"/>
</dbReference>
<keyword evidence="9 12" id="KW-0324">Glycolysis</keyword>
<comment type="similarity">
    <text evidence="5 12">Belongs to the triosephosphate isomerase family.</text>
</comment>
<evidence type="ECO:0000256" key="3">
    <source>
        <dbReference type="ARBA" id="ARBA00004104"/>
    </source>
</evidence>
<evidence type="ECO:0000313" key="14">
    <source>
        <dbReference type="RefSeq" id="XP_031432192.1"/>
    </source>
</evidence>
<dbReference type="KEGG" id="char:105894769"/>
<evidence type="ECO:0000256" key="9">
    <source>
        <dbReference type="ARBA" id="ARBA00023152"/>
    </source>
</evidence>
<dbReference type="InterPro" id="IPR022896">
    <property type="entry name" value="TrioseP_Isoase_bac/euk"/>
</dbReference>
<dbReference type="Pfam" id="PF00121">
    <property type="entry name" value="TIM"/>
    <property type="match status" value="1"/>
</dbReference>
<dbReference type="InterPro" id="IPR020861">
    <property type="entry name" value="Triosephosphate_isomerase_AS"/>
</dbReference>
<evidence type="ECO:0000256" key="10">
    <source>
        <dbReference type="ARBA" id="ARBA00023235"/>
    </source>
</evidence>
<keyword evidence="10 12" id="KW-0413">Isomerase</keyword>
<dbReference type="Gene3D" id="3.20.20.70">
    <property type="entry name" value="Aldolase class I"/>
    <property type="match status" value="1"/>
</dbReference>
<dbReference type="UniPathway" id="UPA00138"/>
<dbReference type="OrthoDB" id="6715177at2759"/>
<evidence type="ECO:0000256" key="5">
    <source>
        <dbReference type="ARBA" id="ARBA00007422"/>
    </source>
</evidence>
<dbReference type="GO" id="GO:0004807">
    <property type="term" value="F:triose-phosphate isomerase activity"/>
    <property type="evidence" value="ECO:0007669"/>
    <property type="project" value="UniProtKB-EC"/>
</dbReference>
<dbReference type="GO" id="GO:0005829">
    <property type="term" value="C:cytosol"/>
    <property type="evidence" value="ECO:0007669"/>
    <property type="project" value="TreeGrafter"/>
</dbReference>
<proteinExistence type="inferred from homology"/>
<organism evidence="13 14">
    <name type="scientific">Clupea harengus</name>
    <name type="common">Atlantic herring</name>
    <dbReference type="NCBI Taxonomy" id="7950"/>
    <lineage>
        <taxon>Eukaryota</taxon>
        <taxon>Metazoa</taxon>
        <taxon>Chordata</taxon>
        <taxon>Craniata</taxon>
        <taxon>Vertebrata</taxon>
        <taxon>Euteleostomi</taxon>
        <taxon>Actinopterygii</taxon>
        <taxon>Neopterygii</taxon>
        <taxon>Teleostei</taxon>
        <taxon>Clupei</taxon>
        <taxon>Clupeiformes</taxon>
        <taxon>Clupeoidei</taxon>
        <taxon>Clupeidae</taxon>
        <taxon>Clupea</taxon>
    </lineage>
</organism>
<evidence type="ECO:0000256" key="8">
    <source>
        <dbReference type="ARBA" id="ARBA00022432"/>
    </source>
</evidence>
<comment type="pathway">
    <text evidence="12">Carbohydrate biosynthesis; gluconeogenesis.</text>
</comment>
<dbReference type="UniPathway" id="UPA00109">
    <property type="reaction ID" value="UER00189"/>
</dbReference>
<keyword evidence="13" id="KW-1185">Reference proteome</keyword>
<dbReference type="InterPro" id="IPR000652">
    <property type="entry name" value="Triosephosphate_isomerase"/>
</dbReference>
<comment type="catalytic activity">
    <reaction evidence="12">
        <text>D-glyceraldehyde 3-phosphate = dihydroxyacetone phosphate</text>
        <dbReference type="Rhea" id="RHEA:18585"/>
        <dbReference type="ChEBI" id="CHEBI:57642"/>
        <dbReference type="ChEBI" id="CHEBI:59776"/>
        <dbReference type="EC" id="5.3.1.1"/>
    </reaction>
</comment>
<dbReference type="PANTHER" id="PTHR21139">
    <property type="entry name" value="TRIOSEPHOSPHATE ISOMERASE"/>
    <property type="match status" value="1"/>
</dbReference>
<dbReference type="PROSITE" id="PS51440">
    <property type="entry name" value="TIM_2"/>
    <property type="match status" value="1"/>
</dbReference>
<evidence type="ECO:0000256" key="4">
    <source>
        <dbReference type="ARBA" id="ARBA00004680"/>
    </source>
</evidence>
<dbReference type="NCBIfam" id="TIGR00419">
    <property type="entry name" value="tim"/>
    <property type="match status" value="1"/>
</dbReference>
<gene>
    <name evidence="14" type="primary">tpi1b</name>
</gene>
<dbReference type="EC" id="5.3.1.1" evidence="12"/>
<dbReference type="Proteomes" id="UP000515152">
    <property type="component" value="Chromosome 11"/>
</dbReference>
<dbReference type="CDD" id="cd00311">
    <property type="entry name" value="TIM"/>
    <property type="match status" value="1"/>
</dbReference>
<comment type="function">
    <text evidence="3">It is also responsible for the non-negligible production of methylglyoxal a reactive cytotoxic side-product that modifies and can alter proteins, DNA and lipids.</text>
</comment>
<name>A0A6P8G9F3_CLUHA</name>
<dbReference type="CTD" id="560753"/>
<dbReference type="GO" id="GO:0008929">
    <property type="term" value="F:methylglyoxal synthase activity"/>
    <property type="evidence" value="ECO:0007669"/>
    <property type="project" value="UniProtKB-EC"/>
</dbReference>
<dbReference type="FunFam" id="3.20.20.70:FF:000025">
    <property type="entry name" value="Triosephosphate isomerase"/>
    <property type="match status" value="1"/>
</dbReference>
<dbReference type="GeneID" id="105894769"/>
<dbReference type="AlphaFoldDB" id="A0A6P8G9F3"/>